<evidence type="ECO:0000259" key="3">
    <source>
        <dbReference type="Pfam" id="PF26605"/>
    </source>
</evidence>
<dbReference type="Proteomes" id="UP000237271">
    <property type="component" value="Unassembled WGS sequence"/>
</dbReference>
<accession>A0A2P4YJ44</accession>
<comment type="caution">
    <text evidence="4">The sequence shown here is derived from an EMBL/GenBank/DDBJ whole genome shotgun (WGS) entry which is preliminary data.</text>
</comment>
<keyword evidence="2" id="KW-1133">Transmembrane helix</keyword>
<feature type="domain" description="WLGC" evidence="3">
    <location>
        <begin position="620"/>
        <end position="684"/>
    </location>
</feature>
<reference evidence="4 5" key="1">
    <citation type="journal article" date="2017" name="Genome Biol. Evol.">
        <title>Phytophthora megakarya and P. palmivora, closely related causal agents of cacao black pod rot, underwent increases in genome sizes and gene numbers by different mechanisms.</title>
        <authorList>
            <person name="Ali S.S."/>
            <person name="Shao J."/>
            <person name="Lary D.J."/>
            <person name="Kronmiller B."/>
            <person name="Shen D."/>
            <person name="Strem M.D."/>
            <person name="Amoako-Attah I."/>
            <person name="Akrofi A.Y."/>
            <person name="Begoude B.A."/>
            <person name="Ten Hoopen G.M."/>
            <person name="Coulibaly K."/>
            <person name="Kebe B.I."/>
            <person name="Melnick R.L."/>
            <person name="Guiltinan M.J."/>
            <person name="Tyler B.M."/>
            <person name="Meinhardt L.W."/>
            <person name="Bailey B.A."/>
        </authorList>
    </citation>
    <scope>NUCLEOTIDE SEQUENCE [LARGE SCALE GENOMIC DNA]</scope>
    <source>
        <strain evidence="5">sbr112.9</strain>
    </source>
</reference>
<proteinExistence type="predicted"/>
<protein>
    <recommendedName>
        <fullName evidence="3">WLGC domain-containing protein</fullName>
    </recommendedName>
</protein>
<dbReference type="OrthoDB" id="102925at2759"/>
<dbReference type="Gene3D" id="3.80.10.10">
    <property type="entry name" value="Ribonuclease Inhibitor"/>
    <property type="match status" value="1"/>
</dbReference>
<feature type="compositionally biased region" description="Basic and acidic residues" evidence="1">
    <location>
        <begin position="1"/>
        <end position="16"/>
    </location>
</feature>
<keyword evidence="2" id="KW-0812">Transmembrane</keyword>
<evidence type="ECO:0000256" key="2">
    <source>
        <dbReference type="SAM" id="Phobius"/>
    </source>
</evidence>
<keyword evidence="2" id="KW-0472">Membrane</keyword>
<organism evidence="4 5">
    <name type="scientific">Phytophthora palmivora</name>
    <dbReference type="NCBI Taxonomy" id="4796"/>
    <lineage>
        <taxon>Eukaryota</taxon>
        <taxon>Sar</taxon>
        <taxon>Stramenopiles</taxon>
        <taxon>Oomycota</taxon>
        <taxon>Peronosporomycetes</taxon>
        <taxon>Peronosporales</taxon>
        <taxon>Peronosporaceae</taxon>
        <taxon>Phytophthora</taxon>
    </lineage>
</organism>
<dbReference type="AlphaFoldDB" id="A0A2P4YJ44"/>
<dbReference type="InterPro" id="IPR032675">
    <property type="entry name" value="LRR_dom_sf"/>
</dbReference>
<feature type="transmembrane region" description="Helical" evidence="2">
    <location>
        <begin position="114"/>
        <end position="132"/>
    </location>
</feature>
<dbReference type="InterPro" id="IPR058256">
    <property type="entry name" value="WLGC"/>
</dbReference>
<feature type="transmembrane region" description="Helical" evidence="2">
    <location>
        <begin position="200"/>
        <end position="224"/>
    </location>
</feature>
<name>A0A2P4YJ44_9STRA</name>
<feature type="transmembrane region" description="Helical" evidence="2">
    <location>
        <begin position="169"/>
        <end position="188"/>
    </location>
</feature>
<sequence length="685" mass="77604">MREKFTASDRPKETRKPGPLLDKPTLTRVKVQPEASVIATKKHTLEPLQPQNTVYRSPSKWLTVFLVITLCTCICWTLWLLMFNIAPNTMTNRIMRTEHLDEGSFWRFVDLNRTQLWLALIGLVTVIIGDSSKRRSLKLAMKIGDLVVETIMLIQILESGAPVELVVTYTVIVISSVLACAIMMFISQTQAAITENLVDLIFDMLIVVGYPVLVIYYCLSLFTFDRAKFSINLEVFPPGWFESMASAIADPVEHAIIYKNLASLRITSFLMFFTRVGVNAALCVRLHDIVTLLQDPKKHRTSVYPKRQRLAVLGFVIYAVLLVIFVEESLRTSGAACRPHSECVVYARRWMTLEGNTQEKCPCLMLVDCNFAPTTYAEWLQPKDATKTVARLASMGLLQALKLTNRYLPEFPAELRDCTNLKYVSLIYTHTTTLPDWFHEFSKLEYLHVEGKYISSLQAIPEGLFDSMTSLTAIHFGWHPAVTQFPSLTTPNLKSLTLGGLISLQQIPRFEHLYQLERLVISALPLLDRFPDLSPVKNLLSFNTLDRGTWCCNGYLGKCDLENPMCMVHPIWGTPAAICLAKEDVASDTTLEIVSKFTSSICGPILRPTDLEPPLTEDMVAQCNGTLYRRCELPGFHEAMCFNLRFMVISCVHTPFAIEMRRRQIQERVGDPCNPEYEAWLGCTK</sequence>
<gene>
    <name evidence="4" type="ORF">PHPALM_4751</name>
</gene>
<dbReference type="SUPFAM" id="SSF52058">
    <property type="entry name" value="L domain-like"/>
    <property type="match status" value="1"/>
</dbReference>
<dbReference type="EMBL" id="NCKW01002321">
    <property type="protein sequence ID" value="POM77803.1"/>
    <property type="molecule type" value="Genomic_DNA"/>
</dbReference>
<dbReference type="Pfam" id="PF26605">
    <property type="entry name" value="WLGC"/>
    <property type="match status" value="1"/>
</dbReference>
<evidence type="ECO:0000256" key="1">
    <source>
        <dbReference type="SAM" id="MobiDB-lite"/>
    </source>
</evidence>
<evidence type="ECO:0000313" key="4">
    <source>
        <dbReference type="EMBL" id="POM77803.1"/>
    </source>
</evidence>
<feature type="transmembrane region" description="Helical" evidence="2">
    <location>
        <begin position="308"/>
        <end position="326"/>
    </location>
</feature>
<evidence type="ECO:0000313" key="5">
    <source>
        <dbReference type="Proteomes" id="UP000237271"/>
    </source>
</evidence>
<feature type="region of interest" description="Disordered" evidence="1">
    <location>
        <begin position="1"/>
        <end position="23"/>
    </location>
</feature>
<feature type="transmembrane region" description="Helical" evidence="2">
    <location>
        <begin position="61"/>
        <end position="86"/>
    </location>
</feature>
<keyword evidence="5" id="KW-1185">Reference proteome</keyword>